<feature type="region of interest" description="Disordered" evidence="1">
    <location>
        <begin position="734"/>
        <end position="772"/>
    </location>
</feature>
<protein>
    <submittedName>
        <fullName evidence="2">Uncharacterized protein</fullName>
    </submittedName>
</protein>
<evidence type="ECO:0000256" key="1">
    <source>
        <dbReference type="SAM" id="MobiDB-lite"/>
    </source>
</evidence>
<evidence type="ECO:0000313" key="2">
    <source>
        <dbReference type="EMBL" id="KAG0666043.1"/>
    </source>
</evidence>
<feature type="region of interest" description="Disordered" evidence="1">
    <location>
        <begin position="275"/>
        <end position="313"/>
    </location>
</feature>
<gene>
    <name evidence="2" type="ORF">C6P45_000298</name>
</gene>
<feature type="compositionally biased region" description="Acidic residues" evidence="1">
    <location>
        <begin position="399"/>
        <end position="424"/>
    </location>
</feature>
<dbReference type="Proteomes" id="UP000750334">
    <property type="component" value="Unassembled WGS sequence"/>
</dbReference>
<dbReference type="OrthoDB" id="4070605at2759"/>
<accession>A0A9P6W9M5</accession>
<reference evidence="2 3" key="1">
    <citation type="submission" date="2020-11" db="EMBL/GenBank/DDBJ databases">
        <title>Kefir isolates.</title>
        <authorList>
            <person name="Marcisauskas S."/>
            <person name="Kim Y."/>
            <person name="Blasche S."/>
        </authorList>
    </citation>
    <scope>NUCLEOTIDE SEQUENCE [LARGE SCALE GENOMIC DNA]</scope>
    <source>
        <strain evidence="2 3">OG2</strain>
    </source>
</reference>
<organism evidence="2 3">
    <name type="scientific">Maudiozyma exigua</name>
    <name type="common">Yeast</name>
    <name type="synonym">Kazachstania exigua</name>
    <dbReference type="NCBI Taxonomy" id="34358"/>
    <lineage>
        <taxon>Eukaryota</taxon>
        <taxon>Fungi</taxon>
        <taxon>Dikarya</taxon>
        <taxon>Ascomycota</taxon>
        <taxon>Saccharomycotina</taxon>
        <taxon>Saccharomycetes</taxon>
        <taxon>Saccharomycetales</taxon>
        <taxon>Saccharomycetaceae</taxon>
        <taxon>Maudiozyma</taxon>
    </lineage>
</organism>
<keyword evidence="3" id="KW-1185">Reference proteome</keyword>
<dbReference type="EMBL" id="PUHR01000107">
    <property type="protein sequence ID" value="KAG0666043.1"/>
    <property type="molecule type" value="Genomic_DNA"/>
</dbReference>
<dbReference type="AlphaFoldDB" id="A0A9P6W9M5"/>
<proteinExistence type="predicted"/>
<feature type="compositionally biased region" description="Low complexity" evidence="1">
    <location>
        <begin position="279"/>
        <end position="295"/>
    </location>
</feature>
<feature type="region of interest" description="Disordered" evidence="1">
    <location>
        <begin position="396"/>
        <end position="424"/>
    </location>
</feature>
<evidence type="ECO:0000313" key="3">
    <source>
        <dbReference type="Proteomes" id="UP000750334"/>
    </source>
</evidence>
<comment type="caution">
    <text evidence="2">The sequence shown here is derived from an EMBL/GenBank/DDBJ whole genome shotgun (WGS) entry which is preliminary data.</text>
</comment>
<name>A0A9P6W9M5_MAUEX</name>
<sequence>MEDNNTIHYKPKISVISQNSLYLLKYSEIDGRNPSYNAELIQSCKNFNILFYIDIPTIDYYNDELNDMKLMKFNKKFKLNLLKNLIWDSFVDNNQEFWSQLSTVHHNPLNCKLTINTSGSIRYVETIKFLIESIYKRLKGIDNVTLKINLNVSNLTLKWFKTFLNNDVLESNIINFINLGYHHYTIQSESNINLLSDQKMLVQSPFKDYFTKLNNKFSNQANNIGRDPHTIESIVIILNSTGIKALLTILSDKPLTNFISQDSIDQIFDDSTMSLQGKSLSPPQIQPQQIDSSKPIPLPVHNPGHKRTDSKESIKRESLSLMHFQNNILTSNKDKSVRVRSQSINTKPYHHTNKVILNSIPIRNSNSNTNLAIPSIRISPSPQLIPERNITPIETENYINEEDEDEQDSSSSNDEDEYDDDEDGISFYVPSLLSRTASSQYIHDENSNDLANNGSISTNCSDSAATSTTMKKGRFRSLSLMDPAQKAPFYQYNNSIVNNSVRDTLNNSRSFSNIYIHDGDFQGDANPKNGIKTIKRKRKYTLNGNLNTVPTNLPTGLIPPEFYSKMSSPSTSANSSNASIANMNTFNSPNNSNKLSNSSTVKLFEKNLINNSLDELRKIKTDHESKQTLQKTSPIFTLESNPYKFPHRNAFALNFSKPQHSNVLSMDEEDKLMMGAPDTSVVGTPVKLKASPIIQNLTPEIDYGSKHKRLNTPEPIKDTNTNFLNFRLYDDDDDGKDANKEDSTDDFDSPTIGLGLYPKKTSHDDGAATPHTTAELGSKFKKVLSFDLYGDSDKDGEKFWMLGHNK</sequence>